<evidence type="ECO:0000313" key="2">
    <source>
        <dbReference type="Proteomes" id="UP001164250"/>
    </source>
</evidence>
<organism evidence="1 2">
    <name type="scientific">Pistacia atlantica</name>
    <dbReference type="NCBI Taxonomy" id="434234"/>
    <lineage>
        <taxon>Eukaryota</taxon>
        <taxon>Viridiplantae</taxon>
        <taxon>Streptophyta</taxon>
        <taxon>Embryophyta</taxon>
        <taxon>Tracheophyta</taxon>
        <taxon>Spermatophyta</taxon>
        <taxon>Magnoliopsida</taxon>
        <taxon>eudicotyledons</taxon>
        <taxon>Gunneridae</taxon>
        <taxon>Pentapetalae</taxon>
        <taxon>rosids</taxon>
        <taxon>malvids</taxon>
        <taxon>Sapindales</taxon>
        <taxon>Anacardiaceae</taxon>
        <taxon>Pistacia</taxon>
    </lineage>
</organism>
<evidence type="ECO:0000313" key="1">
    <source>
        <dbReference type="EMBL" id="KAJ0087044.1"/>
    </source>
</evidence>
<protein>
    <submittedName>
        <fullName evidence="1">Uncharacterized protein</fullName>
    </submittedName>
</protein>
<comment type="caution">
    <text evidence="1">The sequence shown here is derived from an EMBL/GenBank/DDBJ whole genome shotgun (WGS) entry which is preliminary data.</text>
</comment>
<keyword evidence="2" id="KW-1185">Reference proteome</keyword>
<gene>
    <name evidence="1" type="ORF">Patl1_07985</name>
</gene>
<dbReference type="EMBL" id="CM047906">
    <property type="protein sequence ID" value="KAJ0087044.1"/>
    <property type="molecule type" value="Genomic_DNA"/>
</dbReference>
<name>A0ACC1AKE9_9ROSI</name>
<sequence length="232" mass="26800">MNFVEFVTAPNNPDGKMNKAVLQGPYAKQIYDHAYYWPHFAAISAPADEDVMLFTLSKMTGHAGTRWALIKDEAVYERMINHMTLNTMGVSRDSQLRALKLLKVVLQSRGREIFEFGYKTMQNRWEKLSKIVSLSNRFSLQEIAPQYCNFFHKVRPASPAYGWLKCEMEEEKDCHEVLKAGKINVREGNKFSADNRHVRVSLIRRQDDFDLLLQRLTKFVSKEDGGGDIKTM</sequence>
<proteinExistence type="predicted"/>
<reference evidence="2" key="1">
    <citation type="journal article" date="2023" name="G3 (Bethesda)">
        <title>Genome assembly and association tests identify interacting loci associated with vigor, precocity, and sex in interspecific pistachio rootstocks.</title>
        <authorList>
            <person name="Palmer W."/>
            <person name="Jacygrad E."/>
            <person name="Sagayaradj S."/>
            <person name="Cavanaugh K."/>
            <person name="Han R."/>
            <person name="Bertier L."/>
            <person name="Beede B."/>
            <person name="Kafkas S."/>
            <person name="Golino D."/>
            <person name="Preece J."/>
            <person name="Michelmore R."/>
        </authorList>
    </citation>
    <scope>NUCLEOTIDE SEQUENCE [LARGE SCALE GENOMIC DNA]</scope>
</reference>
<accession>A0ACC1AKE9</accession>
<dbReference type="Proteomes" id="UP001164250">
    <property type="component" value="Chromosome 10"/>
</dbReference>